<feature type="region of interest" description="Disordered" evidence="1">
    <location>
        <begin position="538"/>
        <end position="571"/>
    </location>
</feature>
<sequence length="571" mass="62125">MPPSRSWCNWLRVCWVIIEQLLLGVVIGATDVLVTAGLCCRRRGLGQWLLVEALLEQVAHGAAVKRPQLHGAAGRRLQARVTVLARQREQAQAGAIAHLRVRFVGQLVLDDLPGLRADSLTPVEQALRRPLAVRLVRGRHVFALGAVGAAPLKSQVAGDPPVAVQDFHGMRAQPHIDALPGQGRGYAVEAAVHFDVVVDVDLAALEGHHLVGMLWQRPQHRLIEPLEPLPAAAIELLERALVQVLQQLGNRLVERVQAEELLVAHAHDPAFDDLYRHLGLGFILRLTRPRRQHHRVVMPGALQRGAVQARLVAVGMGDQGARVVRHHHLADPAKIAECLTQRGQPVHLGFPRRGAGIGVVRGPQRCDEDMRPADLAGGRVDHRQRRAGVVDEQLLAGPVLLTHRAFEGAGVAAVVLDELGIAVGRLLGMGGDVLLPQQLQGDALAPQFAVDRDQIRQHPLAAGLANPGSGQQCRRQRHLIQHGQRRPLHPGFSGCGDVLTDDALGQLQGPGDLLVREAALELEAQTFFDITHGYSLRRHPSTPRNRARVTVASGHAQRGGSVSLSRDRRFR</sequence>
<organism evidence="2">
    <name type="scientific">Pseudomonas fluorescens</name>
    <dbReference type="NCBI Taxonomy" id="294"/>
    <lineage>
        <taxon>Bacteria</taxon>
        <taxon>Pseudomonadati</taxon>
        <taxon>Pseudomonadota</taxon>
        <taxon>Gammaproteobacteria</taxon>
        <taxon>Pseudomonadales</taxon>
        <taxon>Pseudomonadaceae</taxon>
        <taxon>Pseudomonas</taxon>
    </lineage>
</organism>
<accession>Q51763</accession>
<dbReference type="EMBL" id="X79443">
    <property type="protein sequence ID" value="CAA55961.1"/>
    <property type="molecule type" value="Genomic_DNA"/>
</dbReference>
<proteinExistence type="predicted"/>
<reference evidence="2" key="1">
    <citation type="journal article" date="1995" name="Gene">
        <title>Characterization and sequence of a novel insertion sequence, IS1162, from Pseudomonas fluorescens.</title>
        <authorList>
            <person name="Solinas F."/>
            <person name="Marconi A.M."/>
            <person name="Ruzzi M."/>
            <person name="Zennaro E."/>
        </authorList>
    </citation>
    <scope>NUCLEOTIDE SEQUENCE</scope>
    <source>
        <strain evidence="2">ST</strain>
    </source>
</reference>
<feature type="compositionally biased region" description="Basic residues" evidence="1">
    <location>
        <begin position="538"/>
        <end position="547"/>
    </location>
</feature>
<evidence type="ECO:0000313" key="2">
    <source>
        <dbReference type="EMBL" id="CAA55961.1"/>
    </source>
</evidence>
<evidence type="ECO:0000256" key="1">
    <source>
        <dbReference type="SAM" id="MobiDB-lite"/>
    </source>
</evidence>
<dbReference type="AlphaFoldDB" id="Q51763"/>
<name>Q51763_PSEFL</name>
<protein>
    <submittedName>
        <fullName evidence="2">IS1162 DNA</fullName>
    </submittedName>
</protein>